<gene>
    <name evidence="2" type="ORF">JF887_12120</name>
</gene>
<dbReference type="Proteomes" id="UP000614410">
    <property type="component" value="Unassembled WGS sequence"/>
</dbReference>
<reference evidence="2 3" key="1">
    <citation type="submission" date="2020-10" db="EMBL/GenBank/DDBJ databases">
        <title>Ca. Dormibacterota MAGs.</title>
        <authorList>
            <person name="Montgomery K."/>
        </authorList>
    </citation>
    <scope>NUCLEOTIDE SEQUENCE [LARGE SCALE GENOMIC DNA]</scope>
    <source>
        <strain evidence="2">Mitchell_Peninsula_5</strain>
    </source>
</reference>
<proteinExistence type="predicted"/>
<sequence length="269" mass="28092">MATSEDATTWSFLEPVYLDVGVVVHDKLGVGPLNLPVYGPEYCSALTVMGTDPPYLQTQVATLVSSFTAQVRSIADELWHGFRRGGIVTKPANGTPTYVGMPTCAGLDTGLPTGSGTPNPFTISLPITLQGVAGQLPVAVSGRVAVSIVADGVHWDFHDPSGNSAVHGQDSTDPAAPTGTPSYDASTQTWPDADSKCTVYHQYRGLAAAPGVTISATEHFHIEVSGVYSTGSATPITFAYGYEPADSPVSWTSGPYPVYQIEAVPYAPG</sequence>
<feature type="compositionally biased region" description="Polar residues" evidence="1">
    <location>
        <begin position="179"/>
        <end position="188"/>
    </location>
</feature>
<evidence type="ECO:0000313" key="3">
    <source>
        <dbReference type="Proteomes" id="UP000614410"/>
    </source>
</evidence>
<feature type="region of interest" description="Disordered" evidence="1">
    <location>
        <begin position="160"/>
        <end position="188"/>
    </location>
</feature>
<evidence type="ECO:0000313" key="2">
    <source>
        <dbReference type="EMBL" id="MBJ7610159.1"/>
    </source>
</evidence>
<dbReference type="EMBL" id="JAEKNN010000058">
    <property type="protein sequence ID" value="MBJ7610159.1"/>
    <property type="molecule type" value="Genomic_DNA"/>
</dbReference>
<name>A0A934KPI7_9BACT</name>
<accession>A0A934KPI7</accession>
<organism evidence="2 3">
    <name type="scientific">Candidatus Amunia macphersoniae</name>
    <dbReference type="NCBI Taxonomy" id="3127014"/>
    <lineage>
        <taxon>Bacteria</taxon>
        <taxon>Bacillati</taxon>
        <taxon>Candidatus Dormiibacterota</taxon>
        <taxon>Candidatus Dormibacteria</taxon>
        <taxon>Candidatus Aeolococcales</taxon>
        <taxon>Candidatus Aeolococcaceae</taxon>
        <taxon>Candidatus Amunia</taxon>
    </lineage>
</organism>
<feature type="compositionally biased region" description="Polar residues" evidence="1">
    <location>
        <begin position="161"/>
        <end position="172"/>
    </location>
</feature>
<dbReference type="AlphaFoldDB" id="A0A934KPI7"/>
<comment type="caution">
    <text evidence="2">The sequence shown here is derived from an EMBL/GenBank/DDBJ whole genome shotgun (WGS) entry which is preliminary data.</text>
</comment>
<evidence type="ECO:0000256" key="1">
    <source>
        <dbReference type="SAM" id="MobiDB-lite"/>
    </source>
</evidence>
<protein>
    <submittedName>
        <fullName evidence="2">Uncharacterized protein</fullName>
    </submittedName>
</protein>